<evidence type="ECO:0000313" key="3">
    <source>
        <dbReference type="EMBL" id="CAF3668656.1"/>
    </source>
</evidence>
<gene>
    <name evidence="2" type="ORF">GPM918_LOCUS7702</name>
    <name evidence="3" type="ORF">SRO942_LOCUS7702</name>
</gene>
<feature type="region of interest" description="Disordered" evidence="1">
    <location>
        <begin position="43"/>
        <end position="73"/>
    </location>
</feature>
<dbReference type="Proteomes" id="UP000663829">
    <property type="component" value="Unassembled WGS sequence"/>
</dbReference>
<dbReference type="EMBL" id="CAJNOQ010001277">
    <property type="protein sequence ID" value="CAF0882798.1"/>
    <property type="molecule type" value="Genomic_DNA"/>
</dbReference>
<evidence type="ECO:0000313" key="4">
    <source>
        <dbReference type="Proteomes" id="UP000663829"/>
    </source>
</evidence>
<feature type="compositionally biased region" description="Basic and acidic residues" evidence="1">
    <location>
        <begin position="47"/>
        <end position="58"/>
    </location>
</feature>
<comment type="caution">
    <text evidence="2">The sequence shown here is derived from an EMBL/GenBank/DDBJ whole genome shotgun (WGS) entry which is preliminary data.</text>
</comment>
<proteinExistence type="predicted"/>
<name>A0A813YDZ0_9BILA</name>
<evidence type="ECO:0000256" key="1">
    <source>
        <dbReference type="SAM" id="MobiDB-lite"/>
    </source>
</evidence>
<sequence length="111" mass="12517">MTGRYKRPVNMKQYKQDTLLEELSVDSPDTVVETIKSLQYVSSNSEVTHRPTRNERSHSFSSPSTTSCSSSSLSIFNTTPDTKIRALSADEKWQLFIDHGYVKFSSSTGVF</sequence>
<feature type="compositionally biased region" description="Low complexity" evidence="1">
    <location>
        <begin position="59"/>
        <end position="73"/>
    </location>
</feature>
<accession>A0A813YDZ0</accession>
<keyword evidence="4" id="KW-1185">Reference proteome</keyword>
<reference evidence="2" key="1">
    <citation type="submission" date="2021-02" db="EMBL/GenBank/DDBJ databases">
        <authorList>
            <person name="Nowell W R."/>
        </authorList>
    </citation>
    <scope>NUCLEOTIDE SEQUENCE</scope>
</reference>
<protein>
    <submittedName>
        <fullName evidence="2">Uncharacterized protein</fullName>
    </submittedName>
</protein>
<evidence type="ECO:0000313" key="2">
    <source>
        <dbReference type="EMBL" id="CAF0882798.1"/>
    </source>
</evidence>
<dbReference type="Proteomes" id="UP000681722">
    <property type="component" value="Unassembled WGS sequence"/>
</dbReference>
<dbReference type="EMBL" id="CAJOBC010001277">
    <property type="protein sequence ID" value="CAF3668656.1"/>
    <property type="molecule type" value="Genomic_DNA"/>
</dbReference>
<organism evidence="2 4">
    <name type="scientific">Didymodactylos carnosus</name>
    <dbReference type="NCBI Taxonomy" id="1234261"/>
    <lineage>
        <taxon>Eukaryota</taxon>
        <taxon>Metazoa</taxon>
        <taxon>Spiralia</taxon>
        <taxon>Gnathifera</taxon>
        <taxon>Rotifera</taxon>
        <taxon>Eurotatoria</taxon>
        <taxon>Bdelloidea</taxon>
        <taxon>Philodinida</taxon>
        <taxon>Philodinidae</taxon>
        <taxon>Didymodactylos</taxon>
    </lineage>
</organism>
<dbReference type="AlphaFoldDB" id="A0A813YDZ0"/>